<feature type="domain" description="Calcineurin-like phosphoesterase" evidence="2">
    <location>
        <begin position="251"/>
        <end position="454"/>
    </location>
</feature>
<name>A0A0D3JSN6_EMIH1</name>
<feature type="compositionally biased region" description="Basic residues" evidence="1">
    <location>
        <begin position="120"/>
        <end position="137"/>
    </location>
</feature>
<dbReference type="eggNOG" id="ENOG502QPJI">
    <property type="taxonomic scope" value="Eukaryota"/>
</dbReference>
<feature type="region of interest" description="Disordered" evidence="1">
    <location>
        <begin position="585"/>
        <end position="608"/>
    </location>
</feature>
<dbReference type="HOGENOM" id="CLU_031334_0_0_1"/>
<protein>
    <recommendedName>
        <fullName evidence="2">Calcineurin-like phosphoesterase domain-containing protein</fullName>
    </recommendedName>
</protein>
<dbReference type="InterPro" id="IPR052963">
    <property type="entry name" value="Pantetheine_PDE"/>
</dbReference>
<dbReference type="PANTHER" id="PTHR36492">
    <property type="match status" value="1"/>
</dbReference>
<dbReference type="Proteomes" id="UP000013827">
    <property type="component" value="Unassembled WGS sequence"/>
</dbReference>
<dbReference type="PaxDb" id="2903-EOD26521"/>
<sequence length="608" mass="65994">MLQDSDMRTTAEMAHYRRAAPLHTVGDVNALQSGRAHAEAEVRCAVGQMLHVICHAHGESDGSRDLGAAYAGRSRLWAVAGSGSSSPDLTDGDDVASVVEDLVASVVQQQAPYLAQHVRGKRVRGKRQSSCKRKAKRRIAERDAAASASTASAAGTSTETCGGWPELEGRPVVPGHSSTRRLGCGPETATISSPVGSWEELHRIAAEHFADDLPVDEGMLSWSKASLAAYFESGVNSHATASRPSEPGQGRLYAVSDVHTDKPENMAWWRRLEECGAHRADSLILAGDVSHRPDVLLETLQIAARAFRTVHFVPGNHDLWATCARLGVCTAPALAAGAIVVPILSWHHPSWDTEPDISGWRGIPPVERCLMDYHMTRWPPGVRQEDGSAAAAELRRLHPSAPVVTASHFVPRVELSPEKRYLFLPTLAKAIGSEPLRARVEALRPDVHVFGHTHFGWRPPLRTRAWHRSTAARHCGLAGCRDATLDGVRYVQAALSYPEERRGRLGTIATGDHFPHGGGDEPAPLLVWDGGRREFAPRYRAGWSAFYDANPRRPALTHLLAPYVASRYQAEPGVGEVGWGPGVTQPAWQFGPPSTHSTERAARAEREG</sequence>
<dbReference type="Gene3D" id="3.60.21.10">
    <property type="match status" value="1"/>
</dbReference>
<dbReference type="InterPro" id="IPR029052">
    <property type="entry name" value="Metallo-depent_PP-like"/>
</dbReference>
<proteinExistence type="predicted"/>
<dbReference type="STRING" id="2903.R1EUA5"/>
<evidence type="ECO:0000259" key="2">
    <source>
        <dbReference type="Pfam" id="PF00149"/>
    </source>
</evidence>
<dbReference type="GO" id="GO:0016787">
    <property type="term" value="F:hydrolase activity"/>
    <property type="evidence" value="ECO:0007669"/>
    <property type="project" value="InterPro"/>
</dbReference>
<dbReference type="EnsemblProtists" id="EOD26521">
    <property type="protein sequence ID" value="EOD26521"/>
    <property type="gene ID" value="EMIHUDRAFT_205599"/>
</dbReference>
<dbReference type="GeneID" id="17272067"/>
<keyword evidence="4" id="KW-1185">Reference proteome</keyword>
<dbReference type="AlphaFoldDB" id="A0A0D3JSN6"/>
<accession>A0A0D3JSN6</accession>
<dbReference type="InterPro" id="IPR004843">
    <property type="entry name" value="Calcineurin-like_PHP"/>
</dbReference>
<feature type="compositionally biased region" description="Low complexity" evidence="1">
    <location>
        <begin position="145"/>
        <end position="160"/>
    </location>
</feature>
<dbReference type="CDD" id="cd00838">
    <property type="entry name" value="MPP_superfamily"/>
    <property type="match status" value="1"/>
</dbReference>
<dbReference type="Pfam" id="PF00149">
    <property type="entry name" value="Metallophos"/>
    <property type="match status" value="1"/>
</dbReference>
<feature type="region of interest" description="Disordered" evidence="1">
    <location>
        <begin position="120"/>
        <end position="188"/>
    </location>
</feature>
<evidence type="ECO:0000313" key="3">
    <source>
        <dbReference type="EnsemblProtists" id="EOD26521"/>
    </source>
</evidence>
<evidence type="ECO:0000256" key="1">
    <source>
        <dbReference type="SAM" id="MobiDB-lite"/>
    </source>
</evidence>
<reference evidence="4" key="1">
    <citation type="journal article" date="2013" name="Nature">
        <title>Pan genome of the phytoplankton Emiliania underpins its global distribution.</title>
        <authorList>
            <person name="Read B.A."/>
            <person name="Kegel J."/>
            <person name="Klute M.J."/>
            <person name="Kuo A."/>
            <person name="Lefebvre S.C."/>
            <person name="Maumus F."/>
            <person name="Mayer C."/>
            <person name="Miller J."/>
            <person name="Monier A."/>
            <person name="Salamov A."/>
            <person name="Young J."/>
            <person name="Aguilar M."/>
            <person name="Claverie J.M."/>
            <person name="Frickenhaus S."/>
            <person name="Gonzalez K."/>
            <person name="Herman E.K."/>
            <person name="Lin Y.C."/>
            <person name="Napier J."/>
            <person name="Ogata H."/>
            <person name="Sarno A.F."/>
            <person name="Shmutz J."/>
            <person name="Schroeder D."/>
            <person name="de Vargas C."/>
            <person name="Verret F."/>
            <person name="von Dassow P."/>
            <person name="Valentin K."/>
            <person name="Van de Peer Y."/>
            <person name="Wheeler G."/>
            <person name="Dacks J.B."/>
            <person name="Delwiche C.F."/>
            <person name="Dyhrman S.T."/>
            <person name="Glockner G."/>
            <person name="John U."/>
            <person name="Richards T."/>
            <person name="Worden A.Z."/>
            <person name="Zhang X."/>
            <person name="Grigoriev I.V."/>
            <person name="Allen A.E."/>
            <person name="Bidle K."/>
            <person name="Borodovsky M."/>
            <person name="Bowler C."/>
            <person name="Brownlee C."/>
            <person name="Cock J.M."/>
            <person name="Elias M."/>
            <person name="Gladyshev V.N."/>
            <person name="Groth M."/>
            <person name="Guda C."/>
            <person name="Hadaegh A."/>
            <person name="Iglesias-Rodriguez M.D."/>
            <person name="Jenkins J."/>
            <person name="Jones B.M."/>
            <person name="Lawson T."/>
            <person name="Leese F."/>
            <person name="Lindquist E."/>
            <person name="Lobanov A."/>
            <person name="Lomsadze A."/>
            <person name="Malik S.B."/>
            <person name="Marsh M.E."/>
            <person name="Mackinder L."/>
            <person name="Mock T."/>
            <person name="Mueller-Roeber B."/>
            <person name="Pagarete A."/>
            <person name="Parker M."/>
            <person name="Probert I."/>
            <person name="Quesneville H."/>
            <person name="Raines C."/>
            <person name="Rensing S.A."/>
            <person name="Riano-Pachon D.M."/>
            <person name="Richier S."/>
            <person name="Rokitta S."/>
            <person name="Shiraiwa Y."/>
            <person name="Soanes D.M."/>
            <person name="van der Giezen M."/>
            <person name="Wahlund T.M."/>
            <person name="Williams B."/>
            <person name="Wilson W."/>
            <person name="Wolfe G."/>
            <person name="Wurch L.L."/>
        </authorList>
    </citation>
    <scope>NUCLEOTIDE SEQUENCE</scope>
</reference>
<dbReference type="KEGG" id="ehx:EMIHUDRAFT_205599"/>
<reference evidence="3" key="2">
    <citation type="submission" date="2024-10" db="UniProtKB">
        <authorList>
            <consortium name="EnsemblProtists"/>
        </authorList>
    </citation>
    <scope>IDENTIFICATION</scope>
</reference>
<feature type="compositionally biased region" description="Basic and acidic residues" evidence="1">
    <location>
        <begin position="597"/>
        <end position="608"/>
    </location>
</feature>
<organism evidence="3 4">
    <name type="scientific">Emiliania huxleyi (strain CCMP1516)</name>
    <dbReference type="NCBI Taxonomy" id="280463"/>
    <lineage>
        <taxon>Eukaryota</taxon>
        <taxon>Haptista</taxon>
        <taxon>Haptophyta</taxon>
        <taxon>Prymnesiophyceae</taxon>
        <taxon>Isochrysidales</taxon>
        <taxon>Noelaerhabdaceae</taxon>
        <taxon>Emiliania</taxon>
    </lineage>
</organism>
<evidence type="ECO:0000313" key="4">
    <source>
        <dbReference type="Proteomes" id="UP000013827"/>
    </source>
</evidence>
<dbReference type="PANTHER" id="PTHR36492:SF2">
    <property type="entry name" value="[ACYL-CARRIER-PROTEIN] PHOSPHODIESTERASE PPTH"/>
    <property type="match status" value="1"/>
</dbReference>
<dbReference type="RefSeq" id="XP_005778950.1">
    <property type="nucleotide sequence ID" value="XM_005778893.1"/>
</dbReference>
<dbReference type="SUPFAM" id="SSF56300">
    <property type="entry name" value="Metallo-dependent phosphatases"/>
    <property type="match status" value="1"/>
</dbReference>